<dbReference type="GO" id="GO:0080188">
    <property type="term" value="P:gene silencing by siRNA-directed DNA methylation"/>
    <property type="evidence" value="ECO:0007669"/>
    <property type="project" value="InterPro"/>
</dbReference>
<dbReference type="PANTHER" id="PTHR21596">
    <property type="entry name" value="RIBONUCLEASE P SUBUNIT P38"/>
    <property type="match status" value="1"/>
</dbReference>
<dbReference type="Pfam" id="PF03469">
    <property type="entry name" value="XH"/>
    <property type="match status" value="1"/>
</dbReference>
<organism evidence="3 4">
    <name type="scientific">Carpinus fangiana</name>
    <dbReference type="NCBI Taxonomy" id="176857"/>
    <lineage>
        <taxon>Eukaryota</taxon>
        <taxon>Viridiplantae</taxon>
        <taxon>Streptophyta</taxon>
        <taxon>Embryophyta</taxon>
        <taxon>Tracheophyta</taxon>
        <taxon>Spermatophyta</taxon>
        <taxon>Magnoliopsida</taxon>
        <taxon>eudicotyledons</taxon>
        <taxon>Gunneridae</taxon>
        <taxon>Pentapetalae</taxon>
        <taxon>rosids</taxon>
        <taxon>fabids</taxon>
        <taxon>Fagales</taxon>
        <taxon>Betulaceae</taxon>
        <taxon>Carpinus</taxon>
    </lineage>
</organism>
<feature type="domain" description="Factor of DNA methylation 1-5/IDN2" evidence="2">
    <location>
        <begin position="164"/>
        <end position="296"/>
    </location>
</feature>
<dbReference type="OrthoDB" id="1892195at2759"/>
<dbReference type="EMBL" id="CM017321">
    <property type="protein sequence ID" value="KAE7995202.1"/>
    <property type="molecule type" value="Genomic_DNA"/>
</dbReference>
<dbReference type="InterPro" id="IPR005379">
    <property type="entry name" value="FDM1-5/IDN2_XH"/>
</dbReference>
<keyword evidence="1" id="KW-0175">Coiled coil</keyword>
<evidence type="ECO:0000259" key="2">
    <source>
        <dbReference type="Pfam" id="PF03469"/>
    </source>
</evidence>
<name>A0A5N6Q7K0_9ROSI</name>
<evidence type="ECO:0000313" key="3">
    <source>
        <dbReference type="EMBL" id="KAE7995202.1"/>
    </source>
</evidence>
<keyword evidence="4" id="KW-1185">Reference proteome</keyword>
<gene>
    <name evidence="3" type="ORF">FH972_000027</name>
</gene>
<feature type="coiled-coil region" evidence="1">
    <location>
        <begin position="60"/>
        <end position="158"/>
    </location>
</feature>
<sequence length="298" mass="34580">MALAAAVAVVPLGILSFIKGLAVNLLRNETDFSKVLTSAAVEVVEQKREKEILYGKIIQLEKRLDAKKALELEVEHLREALELLACKLEMREHIYMVRDLEVQKKMDAIVEDLKDKEEELSSLEAMNQILMIKERKTNDELQEARKELITGLKEVSTQANIRIKKMGELDIKPFRIATKRKHSNEESDDERAVELCSLWEDYLRDPSWHPFKIIMDRVGNAKEVIHEEDEKLKKLKEEYGDEVLEAVTTALKEMNEYNPSGRYVVPELWNVKQGRRATLKEGVAHVLNKCKLHKRRRR</sequence>
<dbReference type="InterPro" id="IPR045177">
    <property type="entry name" value="FDM1-5/IDN2"/>
</dbReference>
<dbReference type="PANTHER" id="PTHR21596:SF23">
    <property type="entry name" value="FACTOR OF DNA METHYLATION 4"/>
    <property type="match status" value="1"/>
</dbReference>
<proteinExistence type="predicted"/>
<evidence type="ECO:0000313" key="4">
    <source>
        <dbReference type="Proteomes" id="UP000327013"/>
    </source>
</evidence>
<dbReference type="AlphaFoldDB" id="A0A5N6Q7K0"/>
<evidence type="ECO:0000256" key="1">
    <source>
        <dbReference type="SAM" id="Coils"/>
    </source>
</evidence>
<accession>A0A5N6Q7K0</accession>
<protein>
    <recommendedName>
        <fullName evidence="2">Factor of DNA methylation 1-5/IDN2 domain-containing protein</fullName>
    </recommendedName>
</protein>
<feature type="coiled-coil region" evidence="1">
    <location>
        <begin position="218"/>
        <end position="245"/>
    </location>
</feature>
<dbReference type="Proteomes" id="UP000327013">
    <property type="component" value="Chromosome 1"/>
</dbReference>
<reference evidence="3 4" key="1">
    <citation type="submission" date="2019-06" db="EMBL/GenBank/DDBJ databases">
        <title>A chromosomal-level reference genome of Carpinus fangiana (Coryloideae, Betulaceae).</title>
        <authorList>
            <person name="Yang X."/>
            <person name="Wang Z."/>
            <person name="Zhang L."/>
            <person name="Hao G."/>
            <person name="Liu J."/>
            <person name="Yang Y."/>
        </authorList>
    </citation>
    <scope>NUCLEOTIDE SEQUENCE [LARGE SCALE GENOMIC DNA]</scope>
    <source>
        <strain evidence="3">Cfa_2016G</strain>
        <tissue evidence="3">Leaf</tissue>
    </source>
</reference>